<gene>
    <name evidence="1" type="ORF">EVAR_100722_1</name>
</gene>
<name>A0A4C1ZYG9_EUMVA</name>
<accession>A0A4C1ZYG9</accession>
<evidence type="ECO:0000313" key="1">
    <source>
        <dbReference type="EMBL" id="GBP92542.1"/>
    </source>
</evidence>
<dbReference type="Proteomes" id="UP000299102">
    <property type="component" value="Unassembled WGS sequence"/>
</dbReference>
<dbReference type="AlphaFoldDB" id="A0A4C1ZYG9"/>
<dbReference type="EMBL" id="BGZK01002282">
    <property type="protein sequence ID" value="GBP92542.1"/>
    <property type="molecule type" value="Genomic_DNA"/>
</dbReference>
<sequence>MVIALMNNFLTVTDRAMRHAITLARRLSRPPSAPAARLTKASWEVVSSSELRAAEHRHHHNFDNVRHRELNALSEARID</sequence>
<evidence type="ECO:0000313" key="2">
    <source>
        <dbReference type="Proteomes" id="UP000299102"/>
    </source>
</evidence>
<protein>
    <submittedName>
        <fullName evidence="1">Uncharacterized protein</fullName>
    </submittedName>
</protein>
<proteinExistence type="predicted"/>
<comment type="caution">
    <text evidence="1">The sequence shown here is derived from an EMBL/GenBank/DDBJ whole genome shotgun (WGS) entry which is preliminary data.</text>
</comment>
<organism evidence="1 2">
    <name type="scientific">Eumeta variegata</name>
    <name type="common">Bagworm moth</name>
    <name type="synonym">Eumeta japonica</name>
    <dbReference type="NCBI Taxonomy" id="151549"/>
    <lineage>
        <taxon>Eukaryota</taxon>
        <taxon>Metazoa</taxon>
        <taxon>Ecdysozoa</taxon>
        <taxon>Arthropoda</taxon>
        <taxon>Hexapoda</taxon>
        <taxon>Insecta</taxon>
        <taxon>Pterygota</taxon>
        <taxon>Neoptera</taxon>
        <taxon>Endopterygota</taxon>
        <taxon>Lepidoptera</taxon>
        <taxon>Glossata</taxon>
        <taxon>Ditrysia</taxon>
        <taxon>Tineoidea</taxon>
        <taxon>Psychidae</taxon>
        <taxon>Oiketicinae</taxon>
        <taxon>Eumeta</taxon>
    </lineage>
</organism>
<reference evidence="1 2" key="1">
    <citation type="journal article" date="2019" name="Commun. Biol.">
        <title>The bagworm genome reveals a unique fibroin gene that provides high tensile strength.</title>
        <authorList>
            <person name="Kono N."/>
            <person name="Nakamura H."/>
            <person name="Ohtoshi R."/>
            <person name="Tomita M."/>
            <person name="Numata K."/>
            <person name="Arakawa K."/>
        </authorList>
    </citation>
    <scope>NUCLEOTIDE SEQUENCE [LARGE SCALE GENOMIC DNA]</scope>
</reference>
<keyword evidence="2" id="KW-1185">Reference proteome</keyword>